<dbReference type="PANTHER" id="PTHR30535:SF34">
    <property type="entry name" value="MOLYBDATE-BINDING PROTEIN MOLA"/>
    <property type="match status" value="1"/>
</dbReference>
<feature type="domain" description="Fe/B12 periplasmic-binding" evidence="3">
    <location>
        <begin position="53"/>
        <end position="302"/>
    </location>
</feature>
<accession>A0A498BTG0</accession>
<dbReference type="NCBIfam" id="NF038402">
    <property type="entry name" value="TroA_like"/>
    <property type="match status" value="1"/>
</dbReference>
<evidence type="ECO:0000256" key="2">
    <source>
        <dbReference type="SAM" id="SignalP"/>
    </source>
</evidence>
<dbReference type="AlphaFoldDB" id="A0A498BTG0"/>
<dbReference type="InterPro" id="IPR054828">
    <property type="entry name" value="Vit_B12_bind_prot"/>
</dbReference>
<dbReference type="PROSITE" id="PS50983">
    <property type="entry name" value="FE_B12_PBP"/>
    <property type="match status" value="1"/>
</dbReference>
<sequence>MQHHSGDARTPWWTGLLAAGLVLAPMSGVMAADPICVEDDRNERVCLSQPAERVISLSPHITEQLFAVGAGETIVGTVGFSDYPPEAESITRIGSHDRIDVEQVVAKSPDLVIAWGSGNPSAQVERLEALGLPVYVSEPRGFADVADELERLGQLTGRSDAGREAARAFRGEWEALQTRYAERSPVSTYYQIWDQPLMTVNDEHLIGQAIRLCGGDNVFGDSSRLTPRVDREAVLGADPEAILASGRGEEREDWVEEWRRWSGSTAVQRDNLYFIPPSLLQRHTPRILEGTRHLCEALDEARDGRPEQE</sequence>
<dbReference type="Proteomes" id="UP000275461">
    <property type="component" value="Unassembled WGS sequence"/>
</dbReference>
<dbReference type="PANTHER" id="PTHR30535">
    <property type="entry name" value="VITAMIN B12-BINDING PROTEIN"/>
    <property type="match status" value="1"/>
</dbReference>
<dbReference type="CDD" id="cd01144">
    <property type="entry name" value="BtuF"/>
    <property type="match status" value="1"/>
</dbReference>
<evidence type="ECO:0000259" key="3">
    <source>
        <dbReference type="PROSITE" id="PS50983"/>
    </source>
</evidence>
<gene>
    <name evidence="4" type="ORF">DFR31_2289</name>
</gene>
<proteinExistence type="predicted"/>
<comment type="caution">
    <text evidence="4">The sequence shown here is derived from an EMBL/GenBank/DDBJ whole genome shotgun (WGS) entry which is preliminary data.</text>
</comment>
<reference evidence="4 5" key="1">
    <citation type="submission" date="2018-10" db="EMBL/GenBank/DDBJ databases">
        <title>Genomic Encyclopedia of Type Strains, Phase IV (KMG-IV): sequencing the most valuable type-strain genomes for metagenomic binning, comparative biology and taxonomic classification.</title>
        <authorList>
            <person name="Goeker M."/>
        </authorList>
    </citation>
    <scope>NUCLEOTIDE SEQUENCE [LARGE SCALE GENOMIC DNA]</scope>
    <source>
        <strain evidence="4 5">DSM 12769</strain>
    </source>
</reference>
<dbReference type="InterPro" id="IPR002491">
    <property type="entry name" value="ABC_transptr_periplasmic_BD"/>
</dbReference>
<keyword evidence="1 2" id="KW-0732">Signal</keyword>
<dbReference type="SUPFAM" id="SSF53807">
    <property type="entry name" value="Helical backbone' metal receptor"/>
    <property type="match status" value="1"/>
</dbReference>
<evidence type="ECO:0000256" key="1">
    <source>
        <dbReference type="ARBA" id="ARBA00022729"/>
    </source>
</evidence>
<dbReference type="EMBL" id="RCDA01000004">
    <property type="protein sequence ID" value="RLK46975.1"/>
    <property type="molecule type" value="Genomic_DNA"/>
</dbReference>
<protein>
    <submittedName>
        <fullName evidence="4">Iron complex transport system substrate-binding protein</fullName>
    </submittedName>
</protein>
<evidence type="ECO:0000313" key="5">
    <source>
        <dbReference type="Proteomes" id="UP000275461"/>
    </source>
</evidence>
<dbReference type="InterPro" id="IPR050902">
    <property type="entry name" value="ABC_Transporter_SBP"/>
</dbReference>
<name>A0A498BTG0_9GAMM</name>
<organism evidence="4 5">
    <name type="scientific">Alkalispirillum mobile</name>
    <dbReference type="NCBI Taxonomy" id="85925"/>
    <lineage>
        <taxon>Bacteria</taxon>
        <taxon>Pseudomonadati</taxon>
        <taxon>Pseudomonadota</taxon>
        <taxon>Gammaproteobacteria</taxon>
        <taxon>Chromatiales</taxon>
        <taxon>Ectothiorhodospiraceae</taxon>
        <taxon>Alkalispirillum</taxon>
    </lineage>
</organism>
<evidence type="ECO:0000313" key="4">
    <source>
        <dbReference type="EMBL" id="RLK46975.1"/>
    </source>
</evidence>
<dbReference type="GO" id="GO:0071281">
    <property type="term" value="P:cellular response to iron ion"/>
    <property type="evidence" value="ECO:0007669"/>
    <property type="project" value="TreeGrafter"/>
</dbReference>
<feature type="signal peptide" evidence="2">
    <location>
        <begin position="1"/>
        <end position="31"/>
    </location>
</feature>
<feature type="chain" id="PRO_5019718148" evidence="2">
    <location>
        <begin position="32"/>
        <end position="309"/>
    </location>
</feature>
<keyword evidence="5" id="KW-1185">Reference proteome</keyword>
<dbReference type="Gene3D" id="3.40.50.1980">
    <property type="entry name" value="Nitrogenase molybdenum iron protein domain"/>
    <property type="match status" value="2"/>
</dbReference>
<dbReference type="Pfam" id="PF01497">
    <property type="entry name" value="Peripla_BP_2"/>
    <property type="match status" value="1"/>
</dbReference>